<evidence type="ECO:0000256" key="3">
    <source>
        <dbReference type="ARBA" id="ARBA00022691"/>
    </source>
</evidence>
<dbReference type="InterPro" id="IPR029063">
    <property type="entry name" value="SAM-dependent_MTases_sf"/>
</dbReference>
<dbReference type="GO" id="GO:0003723">
    <property type="term" value="F:RNA binding"/>
    <property type="evidence" value="ECO:0007669"/>
    <property type="project" value="UniProtKB-UniRule"/>
</dbReference>
<keyword evidence="9" id="KW-1185">Reference proteome</keyword>
<dbReference type="GO" id="GO:0008173">
    <property type="term" value="F:RNA methyltransferase activity"/>
    <property type="evidence" value="ECO:0007669"/>
    <property type="project" value="InterPro"/>
</dbReference>
<feature type="binding site" evidence="6">
    <location>
        <position position="320"/>
    </location>
    <ligand>
        <name>S-adenosyl-L-methionine</name>
        <dbReference type="ChEBI" id="CHEBI:59789"/>
    </ligand>
</feature>
<evidence type="ECO:0000256" key="5">
    <source>
        <dbReference type="ARBA" id="ARBA00053002"/>
    </source>
</evidence>
<feature type="binding site" evidence="6">
    <location>
        <position position="348"/>
    </location>
    <ligand>
        <name>S-adenosyl-L-methionine</name>
        <dbReference type="ChEBI" id="CHEBI:59789"/>
    </ligand>
</feature>
<evidence type="ECO:0000313" key="9">
    <source>
        <dbReference type="Proteomes" id="UP000232323"/>
    </source>
</evidence>
<protein>
    <recommendedName>
        <fullName evidence="7">SAM-dependent MTase RsmB/NOP-type domain-containing protein</fullName>
    </recommendedName>
</protein>
<keyword evidence="2 6" id="KW-0808">Transferase</keyword>
<dbReference type="Gene3D" id="3.40.50.150">
    <property type="entry name" value="Vaccinia Virus protein VP39"/>
    <property type="match status" value="1"/>
</dbReference>
<keyword evidence="3 6" id="KW-0949">S-adenosyl-L-methionine</keyword>
<dbReference type="GO" id="GO:0070475">
    <property type="term" value="P:rRNA base methylation"/>
    <property type="evidence" value="ECO:0007669"/>
    <property type="project" value="TreeGrafter"/>
</dbReference>
<evidence type="ECO:0000259" key="7">
    <source>
        <dbReference type="PROSITE" id="PS51686"/>
    </source>
</evidence>
<name>A0A250X414_9CHLO</name>
<dbReference type="GO" id="GO:0005730">
    <property type="term" value="C:nucleolus"/>
    <property type="evidence" value="ECO:0007669"/>
    <property type="project" value="TreeGrafter"/>
</dbReference>
<dbReference type="Proteomes" id="UP000232323">
    <property type="component" value="Unassembled WGS sequence"/>
</dbReference>
<sequence>MPKARRKKGVLNERTVIRSNQMKGKHAVKPLTTLHKKANKVQAVTTVASTSYKPSGLQCHNILHRQAAQAVRRLLAADSGHSKGVSLKSLTLAPHIENKKATYAVTCQVLKYLPVLKSVLEKASLVEVPEQMDHVVAYVLCYELLFGQGVSSRGKAERVVRKHQAEIRAALKAVLMEKGVNSVDQLLSQNTVTPPSLHPRWLRVNLLKSSVKKVVALLLNPDPIWPKPYNKPYKESDVVLDALLPDVMSLPPGSDLHDHPLVIEGVIILQSKASCMPAHALKPMAGWTVVDCCAAPGNKTTHIAALIKAAGGNGMVIAFDRDERRLERLNGNAVRAGAMHIISARLHDFLSVDPECEEMSQVQGIILDPSCSGSGTIYSRMDHLLPSSAAGPRFRGGNSFDNDEGQMGQEETERLERLASFQEAALRHALHFPAVKRLVYSTCSVHQRENEDVVAAVLPEAHSLGFRLKDPFPEWHRRGRPVLEGHDMLVRTDACLDGTDGFFVALFERTSDPT</sequence>
<comment type="catalytic activity">
    <reaction evidence="5">
        <text>a cytidine in 25S rRNA + S-adenosyl-L-methionine = a 5-methylcytidine in 25S rRNA + S-adenosyl-L-homocysteine + H(+)</text>
        <dbReference type="Rhea" id="RHEA:47780"/>
        <dbReference type="Rhea" id="RHEA-COMP:11911"/>
        <dbReference type="Rhea" id="RHEA-COMP:11912"/>
        <dbReference type="ChEBI" id="CHEBI:15378"/>
        <dbReference type="ChEBI" id="CHEBI:57856"/>
        <dbReference type="ChEBI" id="CHEBI:59789"/>
        <dbReference type="ChEBI" id="CHEBI:74483"/>
        <dbReference type="ChEBI" id="CHEBI:82748"/>
    </reaction>
</comment>
<dbReference type="PROSITE" id="PS51686">
    <property type="entry name" value="SAM_MT_RSMB_NOP"/>
    <property type="match status" value="1"/>
</dbReference>
<dbReference type="InterPro" id="IPR049561">
    <property type="entry name" value="NSUN5_7_fdxn-like"/>
</dbReference>
<dbReference type="Pfam" id="PF21148">
    <property type="entry name" value="NSUN5_fdxn-like"/>
    <property type="match status" value="1"/>
</dbReference>
<dbReference type="EMBL" id="BEGY01000027">
    <property type="protein sequence ID" value="GAX77818.1"/>
    <property type="molecule type" value="Genomic_DNA"/>
</dbReference>
<dbReference type="OrthoDB" id="435282at2759"/>
<feature type="binding site" evidence="6">
    <location>
        <begin position="293"/>
        <end position="299"/>
    </location>
    <ligand>
        <name>S-adenosyl-L-methionine</name>
        <dbReference type="ChEBI" id="CHEBI:59789"/>
    </ligand>
</feature>
<dbReference type="Gene3D" id="3.30.70.1170">
    <property type="entry name" value="Sun protein, domain 3"/>
    <property type="match status" value="1"/>
</dbReference>
<dbReference type="PANTHER" id="PTHR22807:SF4">
    <property type="entry name" value="28S RRNA (CYTOSINE-C(5))-METHYLTRANSFERASE"/>
    <property type="match status" value="1"/>
</dbReference>
<dbReference type="FunFam" id="3.40.50.150:FF:000164">
    <property type="entry name" value="Methyltransferase NSUN5, putative"/>
    <property type="match status" value="1"/>
</dbReference>
<feature type="binding site" evidence="6">
    <location>
        <position position="368"/>
    </location>
    <ligand>
        <name>S-adenosyl-L-methionine</name>
        <dbReference type="ChEBI" id="CHEBI:59789"/>
    </ligand>
</feature>
<dbReference type="CDD" id="cd02440">
    <property type="entry name" value="AdoMet_MTases"/>
    <property type="match status" value="1"/>
</dbReference>
<feature type="active site" description="Nucleophile" evidence="6">
    <location>
        <position position="443"/>
    </location>
</feature>
<reference evidence="8 9" key="1">
    <citation type="submission" date="2017-08" db="EMBL/GenBank/DDBJ databases">
        <title>Acidophilic green algal genome provides insights into adaptation to an acidic environment.</title>
        <authorList>
            <person name="Hirooka S."/>
            <person name="Hirose Y."/>
            <person name="Kanesaki Y."/>
            <person name="Higuchi S."/>
            <person name="Fujiwara T."/>
            <person name="Onuma R."/>
            <person name="Era A."/>
            <person name="Ohbayashi R."/>
            <person name="Uzuka A."/>
            <person name="Nozaki H."/>
            <person name="Yoshikawa H."/>
            <person name="Miyagishima S.Y."/>
        </authorList>
    </citation>
    <scope>NUCLEOTIDE SEQUENCE [LARGE SCALE GENOMIC DNA]</scope>
    <source>
        <strain evidence="8 9">NIES-2499</strain>
    </source>
</reference>
<organism evidence="8 9">
    <name type="scientific">Chlamydomonas eustigma</name>
    <dbReference type="NCBI Taxonomy" id="1157962"/>
    <lineage>
        <taxon>Eukaryota</taxon>
        <taxon>Viridiplantae</taxon>
        <taxon>Chlorophyta</taxon>
        <taxon>core chlorophytes</taxon>
        <taxon>Chlorophyceae</taxon>
        <taxon>CS clade</taxon>
        <taxon>Chlamydomonadales</taxon>
        <taxon>Chlamydomonadaceae</taxon>
        <taxon>Chlamydomonas</taxon>
    </lineage>
</organism>
<dbReference type="Pfam" id="PF01189">
    <property type="entry name" value="Methyltr_RsmB-F"/>
    <property type="match status" value="1"/>
</dbReference>
<proteinExistence type="inferred from homology"/>
<keyword evidence="4 6" id="KW-0694">RNA-binding</keyword>
<gene>
    <name evidence="8" type="ORF">CEUSTIGMA_g5261.t1</name>
</gene>
<dbReference type="PRINTS" id="PR02008">
    <property type="entry name" value="RCMTFAMILY"/>
</dbReference>
<dbReference type="InterPro" id="IPR048889">
    <property type="entry name" value="NSUN5_RCM1_N"/>
</dbReference>
<dbReference type="AlphaFoldDB" id="A0A250X414"/>
<evidence type="ECO:0000256" key="2">
    <source>
        <dbReference type="ARBA" id="ARBA00022679"/>
    </source>
</evidence>
<dbReference type="STRING" id="1157962.A0A250X414"/>
<evidence type="ECO:0000256" key="4">
    <source>
        <dbReference type="ARBA" id="ARBA00022884"/>
    </source>
</evidence>
<keyword evidence="1 6" id="KW-0489">Methyltransferase</keyword>
<evidence type="ECO:0000256" key="6">
    <source>
        <dbReference type="PROSITE-ProRule" id="PRU01023"/>
    </source>
</evidence>
<dbReference type="InterPro" id="IPR001678">
    <property type="entry name" value="MeTrfase_RsmB-F_NOP2_dom"/>
</dbReference>
<comment type="caution">
    <text evidence="8">The sequence shown here is derived from an EMBL/GenBank/DDBJ whole genome shotgun (WGS) entry which is preliminary data.</text>
</comment>
<dbReference type="PANTHER" id="PTHR22807">
    <property type="entry name" value="NOP2 YEAST -RELATED NOL1/NOP2/FMU SUN DOMAIN-CONTAINING"/>
    <property type="match status" value="1"/>
</dbReference>
<comment type="similarity">
    <text evidence="6">Belongs to the class I-like SAM-binding methyltransferase superfamily. RsmB/NOP family.</text>
</comment>
<evidence type="ECO:0000313" key="8">
    <source>
        <dbReference type="EMBL" id="GAX77818.1"/>
    </source>
</evidence>
<dbReference type="InterPro" id="IPR049560">
    <property type="entry name" value="MeTrfase_RsmB-F_NOP2_cat"/>
</dbReference>
<dbReference type="InterPro" id="IPR023267">
    <property type="entry name" value="RCMT"/>
</dbReference>
<accession>A0A250X414</accession>
<feature type="domain" description="SAM-dependent MTase RsmB/NOP-type" evidence="7">
    <location>
        <begin position="190"/>
        <end position="510"/>
    </location>
</feature>
<dbReference type="Pfam" id="PF21153">
    <property type="entry name" value="NSUN5_N"/>
    <property type="match status" value="1"/>
</dbReference>
<dbReference type="SUPFAM" id="SSF53335">
    <property type="entry name" value="S-adenosyl-L-methionine-dependent methyltransferases"/>
    <property type="match status" value="1"/>
</dbReference>
<evidence type="ECO:0000256" key="1">
    <source>
        <dbReference type="ARBA" id="ARBA00022603"/>
    </source>
</evidence>